<dbReference type="GO" id="GO:0005783">
    <property type="term" value="C:endoplasmic reticulum"/>
    <property type="evidence" value="ECO:0007669"/>
    <property type="project" value="TreeGrafter"/>
</dbReference>
<dbReference type="EMBL" id="FN392319">
    <property type="protein sequence ID" value="CAY68278.1"/>
    <property type="molecule type" value="Genomic_DNA"/>
</dbReference>
<proteinExistence type="predicted"/>
<dbReference type="Proteomes" id="UP000000314">
    <property type="component" value="Chromosome 1"/>
</dbReference>
<organism evidence="2 3">
    <name type="scientific">Komagataella phaffii (strain GS115 / ATCC 20864)</name>
    <name type="common">Yeast</name>
    <name type="synonym">Pichia pastoris</name>
    <dbReference type="NCBI Taxonomy" id="644223"/>
    <lineage>
        <taxon>Eukaryota</taxon>
        <taxon>Fungi</taxon>
        <taxon>Dikarya</taxon>
        <taxon>Ascomycota</taxon>
        <taxon>Saccharomycotina</taxon>
        <taxon>Pichiomycetes</taxon>
        <taxon>Pichiales</taxon>
        <taxon>Pichiaceae</taxon>
        <taxon>Komagataella</taxon>
    </lineage>
</organism>
<name>C4QYF5_KOMPG</name>
<dbReference type="eggNOG" id="ENOG502QRKP">
    <property type="taxonomic scope" value="Eukaryota"/>
</dbReference>
<dbReference type="InterPro" id="IPR039604">
    <property type="entry name" value="Bfr1"/>
</dbReference>
<evidence type="ECO:0000313" key="3">
    <source>
        <dbReference type="Proteomes" id="UP000000314"/>
    </source>
</evidence>
<keyword evidence="1" id="KW-0175">Coiled coil</keyword>
<dbReference type="GO" id="GO:0042175">
    <property type="term" value="C:nuclear outer membrane-endoplasmic reticulum membrane network"/>
    <property type="evidence" value="ECO:0007669"/>
    <property type="project" value="TreeGrafter"/>
</dbReference>
<evidence type="ECO:0000256" key="1">
    <source>
        <dbReference type="SAM" id="Coils"/>
    </source>
</evidence>
<accession>C4QYF5</accession>
<dbReference type="OMA" id="AYFEQCG"/>
<dbReference type="STRING" id="644223.C4QYF5"/>
<dbReference type="PANTHER" id="PTHR31027:SF2">
    <property type="entry name" value="LEBERCILIN DOMAIN-CONTAINING PROTEIN"/>
    <property type="match status" value="1"/>
</dbReference>
<dbReference type="GO" id="GO:1990904">
    <property type="term" value="C:ribonucleoprotein complex"/>
    <property type="evidence" value="ECO:0007669"/>
    <property type="project" value="TreeGrafter"/>
</dbReference>
<feature type="coiled-coil region" evidence="1">
    <location>
        <begin position="453"/>
        <end position="502"/>
    </location>
</feature>
<dbReference type="GeneID" id="8197016"/>
<dbReference type="SMR" id="C4QYF5"/>
<gene>
    <name evidence="2" type="ordered locus">PAS_chr1-4_0428</name>
</gene>
<feature type="coiled-coil region" evidence="1">
    <location>
        <begin position="215"/>
        <end position="339"/>
    </location>
</feature>
<protein>
    <submittedName>
        <fullName evidence="2">Component of mRNP complexes associated with polyribosomes</fullName>
    </submittedName>
</protein>
<dbReference type="PANTHER" id="PTHR31027">
    <property type="entry name" value="NUCLEAR SEGREGATION PROTEIN BFR1"/>
    <property type="match status" value="1"/>
</dbReference>
<dbReference type="InParanoid" id="C4QYF5"/>
<dbReference type="KEGG" id="ppa:PAS_chr1-4_0428"/>
<keyword evidence="3" id="KW-1185">Reference proteome</keyword>
<dbReference type="OrthoDB" id="2195113at2759"/>
<dbReference type="AlphaFoldDB" id="C4QYF5"/>
<dbReference type="RefSeq" id="XP_002490559.1">
    <property type="nucleotide sequence ID" value="XM_002490514.1"/>
</dbReference>
<dbReference type="HOGENOM" id="CLU_023943_2_0_1"/>
<reference evidence="2 3" key="1">
    <citation type="journal article" date="2009" name="Nat. Biotechnol.">
        <title>Genome sequence of the recombinant protein production host Pichia pastoris.</title>
        <authorList>
            <person name="De Schutter K."/>
            <person name="Lin Y.C."/>
            <person name="Tiels P."/>
            <person name="Van Hecke A."/>
            <person name="Glinka S."/>
            <person name="Weber-Lehmann J."/>
            <person name="Rouze P."/>
            <person name="Van de Peer Y."/>
            <person name="Callewaert N."/>
        </authorList>
    </citation>
    <scope>NUCLEOTIDE SEQUENCE [LARGE SCALE GENOMIC DNA]</scope>
    <source>
        <strain evidence="3">GS115 / ATCC 20864</strain>
    </source>
</reference>
<dbReference type="FunCoup" id="C4QYF5">
    <property type="interactions" value="211"/>
</dbReference>
<dbReference type="GO" id="GO:0008298">
    <property type="term" value="P:intracellular mRNA localization"/>
    <property type="evidence" value="ECO:0007669"/>
    <property type="project" value="TreeGrafter"/>
</dbReference>
<sequence>MNQFSLASQVNLHIKSSIFHVRIIDTAEGLGRSKLNIEATSPSSLPTTFQFRHSYSPIDQVILPTMSTGKFIKRPDSSVRDEKLKKLDKLIAAKDAENKALDNELKKIVVPQKVAEKRKELISKLTELREKQANFKGKRNTVFAQIKEIENQIRKNIAEIQKSSHKQFKTAQDVDNRVKELEDLIGTGELRILEERKYAKEISDLHKLRRDFGGVEKLQELVDNDKAQIESLKKSLDFGKELRDEYDAIQKELDEINAQNKTINEKRDVLYKQKKEIYAAKNELYGEARKARDDYEKEFQKFKNLMEQQKLEQAQMEERTQLNKQVAEIKKSIQAEQARKDSPAFAYEIDSIHSVISVLDPSYVKPQPISKPSVAIPWNTSNASSSLNKKRTINRQIGTPNGEVLHKPEETKDIKSSTAFKKTASRKANDKAFINPEVITRLADLKIAQPTSNEETSGTLESLKEKLAYFEENREAEAERIKQASEATLEKLNSELAELEAKLSALGPLTE</sequence>
<evidence type="ECO:0000313" key="2">
    <source>
        <dbReference type="EMBL" id="CAY68278.1"/>
    </source>
</evidence>
<dbReference type="GO" id="GO:0003729">
    <property type="term" value="F:mRNA binding"/>
    <property type="evidence" value="ECO:0007669"/>
    <property type="project" value="TreeGrafter"/>
</dbReference>